<evidence type="ECO:0000313" key="2">
    <source>
        <dbReference type="EMBL" id="KLK92044.1"/>
    </source>
</evidence>
<sequence>MRRFHLALGYASLVLGIVGIVLPVLPTTPFIILAAWCFARSNPALSERLYEHPRFGALLTTWRDQRAIPSRAKLYALLMLALSYTITVWLTRNAYLPFILAAIMGSVALYIVTRPSPREMAEEQEPSRD</sequence>
<keyword evidence="3" id="KW-1185">Reference proteome</keyword>
<comment type="caution">
    <text evidence="2">The sequence shown here is derived from an EMBL/GenBank/DDBJ whole genome shotgun (WGS) entry which is preliminary data.</text>
</comment>
<dbReference type="PATRIC" id="fig|1225564.3.peg.4425"/>
<dbReference type="OrthoDB" id="9816293at2"/>
<dbReference type="InterPro" id="IPR007401">
    <property type="entry name" value="DUF454"/>
</dbReference>
<dbReference type="GO" id="GO:0005886">
    <property type="term" value="C:plasma membrane"/>
    <property type="evidence" value="ECO:0007669"/>
    <property type="project" value="TreeGrafter"/>
</dbReference>
<evidence type="ECO:0000313" key="3">
    <source>
        <dbReference type="Proteomes" id="UP000035489"/>
    </source>
</evidence>
<reference evidence="2 3" key="1">
    <citation type="submission" date="2015-05" db="EMBL/GenBank/DDBJ databases">
        <title>Draft genome sequence of Microvirga vignae strain BR3299, a novel nitrogen fixing bacteria isolated from Brazil semi-aired region.</title>
        <authorList>
            <person name="Zilli J.E."/>
            <person name="Passos S.R."/>
            <person name="Leite J."/>
            <person name="Baldani J.I."/>
            <person name="Xavier G.R."/>
            <person name="Rumjaneck N.G."/>
            <person name="Simoes-Araujo J.L."/>
        </authorList>
    </citation>
    <scope>NUCLEOTIDE SEQUENCE [LARGE SCALE GENOMIC DNA]</scope>
    <source>
        <strain evidence="2 3">BR3299</strain>
    </source>
</reference>
<proteinExistence type="predicted"/>
<keyword evidence="1" id="KW-1133">Transmembrane helix</keyword>
<accession>A0A0H1RAF8</accession>
<dbReference type="STRING" id="1225564.AA309_16610"/>
<feature type="transmembrane region" description="Helical" evidence="1">
    <location>
        <begin position="95"/>
        <end position="112"/>
    </location>
</feature>
<dbReference type="AlphaFoldDB" id="A0A0H1RAF8"/>
<keyword evidence="1" id="KW-0812">Transmembrane</keyword>
<feature type="transmembrane region" description="Helical" evidence="1">
    <location>
        <begin position="72"/>
        <end position="89"/>
    </location>
</feature>
<feature type="transmembrane region" description="Helical" evidence="1">
    <location>
        <begin position="6"/>
        <end position="39"/>
    </location>
</feature>
<dbReference type="Proteomes" id="UP000035489">
    <property type="component" value="Unassembled WGS sequence"/>
</dbReference>
<dbReference type="EMBL" id="LCYG01000042">
    <property type="protein sequence ID" value="KLK92044.1"/>
    <property type="molecule type" value="Genomic_DNA"/>
</dbReference>
<gene>
    <name evidence="2" type="ORF">AA309_16610</name>
</gene>
<dbReference type="PANTHER" id="PTHR35813">
    <property type="entry name" value="INNER MEMBRANE PROTEIN YBAN"/>
    <property type="match status" value="1"/>
</dbReference>
<dbReference type="PIRSF" id="PIRSF016789">
    <property type="entry name" value="DUF454"/>
    <property type="match status" value="1"/>
</dbReference>
<dbReference type="PANTHER" id="PTHR35813:SF1">
    <property type="entry name" value="INNER MEMBRANE PROTEIN YBAN"/>
    <property type="match status" value="1"/>
</dbReference>
<keyword evidence="1" id="KW-0472">Membrane</keyword>
<evidence type="ECO:0000256" key="1">
    <source>
        <dbReference type="SAM" id="Phobius"/>
    </source>
</evidence>
<dbReference type="Pfam" id="PF04304">
    <property type="entry name" value="DUF454"/>
    <property type="match status" value="1"/>
</dbReference>
<name>A0A0H1RAF8_9HYPH</name>
<dbReference type="RefSeq" id="WP_047190129.1">
    <property type="nucleotide sequence ID" value="NZ_LCYG01000042.1"/>
</dbReference>
<protein>
    <submittedName>
        <fullName evidence="2">Membrane protein</fullName>
    </submittedName>
</protein>
<organism evidence="2 3">
    <name type="scientific">Microvirga vignae</name>
    <dbReference type="NCBI Taxonomy" id="1225564"/>
    <lineage>
        <taxon>Bacteria</taxon>
        <taxon>Pseudomonadati</taxon>
        <taxon>Pseudomonadota</taxon>
        <taxon>Alphaproteobacteria</taxon>
        <taxon>Hyphomicrobiales</taxon>
        <taxon>Methylobacteriaceae</taxon>
        <taxon>Microvirga</taxon>
    </lineage>
</organism>